<dbReference type="STRING" id="1121345.SAMN02745217_02603"/>
<dbReference type="InterPro" id="IPR036412">
    <property type="entry name" value="HAD-like_sf"/>
</dbReference>
<name>A0A1M7YBX4_9FIRM</name>
<sequence>MIIAVDFDGCLAAGGKWPEVGEPNETLINWLMCLKKGGHKIILWTCRVDEALEKAVEMCRNNGLEFDAVNDNIQEIKDLYGTNSRKITADYYIDDKSVYVSYQEMKKGEKESE</sequence>
<keyword evidence="2" id="KW-1185">Reference proteome</keyword>
<accession>A0A1M7YBX4</accession>
<organism evidence="1 2">
    <name type="scientific">Anaerocolumna xylanovorans DSM 12503</name>
    <dbReference type="NCBI Taxonomy" id="1121345"/>
    <lineage>
        <taxon>Bacteria</taxon>
        <taxon>Bacillati</taxon>
        <taxon>Bacillota</taxon>
        <taxon>Clostridia</taxon>
        <taxon>Lachnospirales</taxon>
        <taxon>Lachnospiraceae</taxon>
        <taxon>Anaerocolumna</taxon>
    </lineage>
</organism>
<dbReference type="Gene3D" id="3.40.50.1000">
    <property type="entry name" value="HAD superfamily/HAD-like"/>
    <property type="match status" value="1"/>
</dbReference>
<protein>
    <submittedName>
        <fullName evidence="1">Uncharacterized protein</fullName>
    </submittedName>
</protein>
<dbReference type="Proteomes" id="UP000184612">
    <property type="component" value="Unassembled WGS sequence"/>
</dbReference>
<dbReference type="InterPro" id="IPR023214">
    <property type="entry name" value="HAD_sf"/>
</dbReference>
<dbReference type="EMBL" id="FRFD01000007">
    <property type="protein sequence ID" value="SHO50140.1"/>
    <property type="molecule type" value="Genomic_DNA"/>
</dbReference>
<reference evidence="1 2" key="1">
    <citation type="submission" date="2016-12" db="EMBL/GenBank/DDBJ databases">
        <authorList>
            <person name="Song W.-J."/>
            <person name="Kurnit D.M."/>
        </authorList>
    </citation>
    <scope>NUCLEOTIDE SEQUENCE [LARGE SCALE GENOMIC DNA]</scope>
    <source>
        <strain evidence="1 2">DSM 12503</strain>
    </source>
</reference>
<proteinExistence type="predicted"/>
<dbReference type="InterPro" id="IPR016769">
    <property type="entry name" value="Phage_SP01_Orf1"/>
</dbReference>
<dbReference type="AlphaFoldDB" id="A0A1M7YBX4"/>
<dbReference type="SUPFAM" id="SSF56784">
    <property type="entry name" value="HAD-like"/>
    <property type="match status" value="1"/>
</dbReference>
<evidence type="ECO:0000313" key="2">
    <source>
        <dbReference type="Proteomes" id="UP000184612"/>
    </source>
</evidence>
<gene>
    <name evidence="1" type="ORF">SAMN02745217_02603</name>
</gene>
<dbReference type="RefSeq" id="WP_073589287.1">
    <property type="nucleotide sequence ID" value="NZ_FRFD01000007.1"/>
</dbReference>
<dbReference type="OrthoDB" id="5431039at2"/>
<dbReference type="PIRSF" id="PIRSF020079">
    <property type="entry name" value="UCP020079"/>
    <property type="match status" value="1"/>
</dbReference>
<evidence type="ECO:0000313" key="1">
    <source>
        <dbReference type="EMBL" id="SHO50140.1"/>
    </source>
</evidence>